<dbReference type="InterPro" id="IPR010730">
    <property type="entry name" value="HET"/>
</dbReference>
<reference evidence="3" key="1">
    <citation type="journal article" date="2014" name="Proc. Natl. Acad. Sci. U.S.A.">
        <title>Extensive sampling of basidiomycete genomes demonstrates inadequacy of the white-rot/brown-rot paradigm for wood decay fungi.</title>
        <authorList>
            <person name="Riley R."/>
            <person name="Salamov A.A."/>
            <person name="Brown D.W."/>
            <person name="Nagy L.G."/>
            <person name="Floudas D."/>
            <person name="Held B.W."/>
            <person name="Levasseur A."/>
            <person name="Lombard V."/>
            <person name="Morin E."/>
            <person name="Otillar R."/>
            <person name="Lindquist E.A."/>
            <person name="Sun H."/>
            <person name="LaButti K.M."/>
            <person name="Schmutz J."/>
            <person name="Jabbour D."/>
            <person name="Luo H."/>
            <person name="Baker S.E."/>
            <person name="Pisabarro A.G."/>
            <person name="Walton J.D."/>
            <person name="Blanchette R.A."/>
            <person name="Henrissat B."/>
            <person name="Martin F."/>
            <person name="Cullen D."/>
            <person name="Hibbett D.S."/>
            <person name="Grigoriev I.V."/>
        </authorList>
    </citation>
    <scope>NUCLEOTIDE SEQUENCE [LARGE SCALE GENOMIC DNA]</scope>
    <source>
        <strain evidence="3">CBS 339.88</strain>
    </source>
</reference>
<evidence type="ECO:0000313" key="3">
    <source>
        <dbReference type="Proteomes" id="UP000027222"/>
    </source>
</evidence>
<dbReference type="OrthoDB" id="5125733at2759"/>
<sequence length="633" mass="71249">MDPDKSLVCEACRNGLFSFVPFQIALASRTLYDGFSYSTAWKDVQKSALGGCKWCMLLLSVKDETMPGDKVRVTVGFRMQSEMHTGTMLEDRKTLRLGINGRPNCVFYTYTTEDDPAAPYITTRDLVRRVSSQSSYKKALECIEHCIFHHPECPKPQQSTLPTRVIDCTDPAKPKIFITNGAVGLYVALSYVWGESQPCTTTENIDTRANGLAPEDLPKTIQDAITATHGYGLRYLWVDALCILQDSQADKDREIAEMRRIYRDAHLTITAASARKVSEGFLQDRQDFTEDTRVPYLCPDRKVGSIWLSPVWKQHDEALEPVNSRAWCLQERMLSARSLIYASHTLQYACQTETVNIGRAVCSPISGKRLPKAVFGIQPSGTGSNASTLSKHEMDEARRSWKYILEDYSQRNITEPADKLIAMSGVAEQFHLVWDGSEYLAGLWRHMLLQDLLWFKNYERRLPRPARYCAPSWSWAAVDGHVIAGTSADDSRLDAARYELGECEVVGCSVTLSSGVVPFGAVVGGVLRLRARLVKAFWNPAAEMPDLFVVRDDMRACIGNSYPDSNENEAVEEVWAVPMRWNTEEAYAVGLLVVPSEERGLEKQFRRVGYFHSAEGSKDLMWMESEELVMVIT</sequence>
<feature type="domain" description="Heterokaryon incompatibility" evidence="1">
    <location>
        <begin position="186"/>
        <end position="331"/>
    </location>
</feature>
<protein>
    <recommendedName>
        <fullName evidence="1">Heterokaryon incompatibility domain-containing protein</fullName>
    </recommendedName>
</protein>
<dbReference type="PANTHER" id="PTHR33112">
    <property type="entry name" value="DOMAIN PROTEIN, PUTATIVE-RELATED"/>
    <property type="match status" value="1"/>
</dbReference>
<organism evidence="2 3">
    <name type="scientific">Galerina marginata (strain CBS 339.88)</name>
    <dbReference type="NCBI Taxonomy" id="685588"/>
    <lineage>
        <taxon>Eukaryota</taxon>
        <taxon>Fungi</taxon>
        <taxon>Dikarya</taxon>
        <taxon>Basidiomycota</taxon>
        <taxon>Agaricomycotina</taxon>
        <taxon>Agaricomycetes</taxon>
        <taxon>Agaricomycetidae</taxon>
        <taxon>Agaricales</taxon>
        <taxon>Agaricineae</taxon>
        <taxon>Strophariaceae</taxon>
        <taxon>Galerina</taxon>
    </lineage>
</organism>
<dbReference type="HOGENOM" id="CLU_002639_6_3_1"/>
<dbReference type="PANTHER" id="PTHR33112:SF16">
    <property type="entry name" value="HETEROKARYON INCOMPATIBILITY DOMAIN-CONTAINING PROTEIN"/>
    <property type="match status" value="1"/>
</dbReference>
<dbReference type="Proteomes" id="UP000027222">
    <property type="component" value="Unassembled WGS sequence"/>
</dbReference>
<dbReference type="EMBL" id="KL142372">
    <property type="protein sequence ID" value="KDR79936.1"/>
    <property type="molecule type" value="Genomic_DNA"/>
</dbReference>
<proteinExistence type="predicted"/>
<dbReference type="Pfam" id="PF06985">
    <property type="entry name" value="HET"/>
    <property type="match status" value="1"/>
</dbReference>
<keyword evidence="3" id="KW-1185">Reference proteome</keyword>
<evidence type="ECO:0000259" key="1">
    <source>
        <dbReference type="Pfam" id="PF06985"/>
    </source>
</evidence>
<dbReference type="STRING" id="685588.A0A067TA13"/>
<dbReference type="AlphaFoldDB" id="A0A067TA13"/>
<evidence type="ECO:0000313" key="2">
    <source>
        <dbReference type="EMBL" id="KDR79936.1"/>
    </source>
</evidence>
<gene>
    <name evidence="2" type="ORF">GALMADRAFT_136513</name>
</gene>
<name>A0A067TA13_GALM3</name>
<accession>A0A067TA13</accession>